<reference evidence="2" key="1">
    <citation type="submission" date="2018-03" db="EMBL/GenBank/DDBJ databases">
        <title>Genomic analysis of the strain SH-1 isolated from shrimp intestine.</title>
        <authorList>
            <person name="Kim Y.-S."/>
            <person name="Kim S.-E."/>
            <person name="Kim K.-H."/>
        </authorList>
    </citation>
    <scope>NUCLEOTIDE SEQUENCE [LARGE SCALE GENOMIC DNA]</scope>
    <source>
        <strain evidence="2">SH-1</strain>
    </source>
</reference>
<keyword evidence="2" id="KW-1185">Reference proteome</keyword>
<dbReference type="Proteomes" id="UP000237655">
    <property type="component" value="Chromosome"/>
</dbReference>
<evidence type="ECO:0000313" key="2">
    <source>
        <dbReference type="Proteomes" id="UP000237655"/>
    </source>
</evidence>
<accession>A0A2S0MMH2</accession>
<gene>
    <name evidence="1" type="ORF">C6Y53_03700</name>
</gene>
<organism evidence="1 2">
    <name type="scientific">Pukyongiella litopenaei</name>
    <dbReference type="NCBI Taxonomy" id="2605946"/>
    <lineage>
        <taxon>Bacteria</taxon>
        <taxon>Pseudomonadati</taxon>
        <taxon>Pseudomonadota</taxon>
        <taxon>Alphaproteobacteria</taxon>
        <taxon>Rhodobacterales</taxon>
        <taxon>Paracoccaceae</taxon>
        <taxon>Pukyongiella</taxon>
    </lineage>
</organism>
<dbReference type="Pfam" id="PF09898">
    <property type="entry name" value="DUF2125"/>
    <property type="match status" value="1"/>
</dbReference>
<evidence type="ECO:0000313" key="1">
    <source>
        <dbReference type="EMBL" id="AVO36883.1"/>
    </source>
</evidence>
<name>A0A2S0MMH2_9RHOB</name>
<dbReference type="EMBL" id="CP027665">
    <property type="protein sequence ID" value="AVO36883.1"/>
    <property type="molecule type" value="Genomic_DNA"/>
</dbReference>
<dbReference type="AlphaFoldDB" id="A0A2S0MMH2"/>
<sequence length="331" mass="35938">MRWVLRIVVVLGLAWSGWWYLSGHGIREGLRGWFAAQEERGWQADYAEIGTTGYPLRHVTTLQSPALADPATGTAWSAEWLEFDSPAIWPGDMVVNFPPSPQLLSYLDQTVQLEAQDMRADLKLHPGLALQLERMGLTAGPWLVAGPAGVLMRADAITMAMVQQDDPARYAITAQADGFTPGEHVRKAGSSTLPEGFETLALDMAVTFDRPWDRSALELSRPQPRVVDLALAELRWGPLRIKLAGNVTVDEAGVPTGKVALKAENWREMLSVAEHGGGLSTEARRAVESVLELMAGISGGSDSLDVQLTLRGGNVWLGILPLGPAPRLTLH</sequence>
<dbReference type="InterPro" id="IPR018666">
    <property type="entry name" value="DUF2125"/>
</dbReference>
<protein>
    <submittedName>
        <fullName evidence="1">DUF2125 domain-containing protein</fullName>
    </submittedName>
</protein>
<proteinExistence type="predicted"/>
<dbReference type="KEGG" id="thas:C6Y53_03700"/>
<dbReference type="RefSeq" id="WP_106471197.1">
    <property type="nucleotide sequence ID" value="NZ_CP027665.1"/>
</dbReference>